<comment type="caution">
    <text evidence="1">The sequence shown here is derived from an EMBL/GenBank/DDBJ whole genome shotgun (WGS) entry which is preliminary data.</text>
</comment>
<dbReference type="AlphaFoldDB" id="A0AAV6NZX5"/>
<proteinExistence type="predicted"/>
<dbReference type="EMBL" id="JAGKQH010000002">
    <property type="protein sequence ID" value="KAG6605392.1"/>
    <property type="molecule type" value="Genomic_DNA"/>
</dbReference>
<sequence length="120" mass="13423">MATSGCRQVQDCASVACKQAGVQSSFFSDDDLFQQSVTHRRDSVAPWPTSGETATNKLVLGGSDLRSRSTIRTFSNYNQQKLKSFLGKNYWHQQNHLPEQEASPVNLKPKFTNTNELITL</sequence>
<organism evidence="1 2">
    <name type="scientific">Cucurbita argyrosperma subsp. sororia</name>
    <dbReference type="NCBI Taxonomy" id="37648"/>
    <lineage>
        <taxon>Eukaryota</taxon>
        <taxon>Viridiplantae</taxon>
        <taxon>Streptophyta</taxon>
        <taxon>Embryophyta</taxon>
        <taxon>Tracheophyta</taxon>
        <taxon>Spermatophyta</taxon>
        <taxon>Magnoliopsida</taxon>
        <taxon>eudicotyledons</taxon>
        <taxon>Gunneridae</taxon>
        <taxon>Pentapetalae</taxon>
        <taxon>rosids</taxon>
        <taxon>fabids</taxon>
        <taxon>Cucurbitales</taxon>
        <taxon>Cucurbitaceae</taxon>
        <taxon>Cucurbiteae</taxon>
        <taxon>Cucurbita</taxon>
    </lineage>
</organism>
<evidence type="ECO:0000313" key="1">
    <source>
        <dbReference type="EMBL" id="KAG6605392.1"/>
    </source>
</evidence>
<gene>
    <name evidence="1" type="ORF">SDJN03_02709</name>
</gene>
<feature type="non-terminal residue" evidence="1">
    <location>
        <position position="1"/>
    </location>
</feature>
<keyword evidence="2" id="KW-1185">Reference proteome</keyword>
<protein>
    <submittedName>
        <fullName evidence="1">Uncharacterized protein</fullName>
    </submittedName>
</protein>
<name>A0AAV6NZX5_9ROSI</name>
<dbReference type="Proteomes" id="UP000685013">
    <property type="component" value="Chromosome 2"/>
</dbReference>
<evidence type="ECO:0000313" key="2">
    <source>
        <dbReference type="Proteomes" id="UP000685013"/>
    </source>
</evidence>
<reference evidence="1 2" key="1">
    <citation type="journal article" date="2021" name="Hortic Res">
        <title>The domestication of Cucurbita argyrosperma as revealed by the genome of its wild relative.</title>
        <authorList>
            <person name="Barrera-Redondo J."/>
            <person name="Sanchez-de la Vega G."/>
            <person name="Aguirre-Liguori J.A."/>
            <person name="Castellanos-Morales G."/>
            <person name="Gutierrez-Guerrero Y.T."/>
            <person name="Aguirre-Dugua X."/>
            <person name="Aguirre-Planter E."/>
            <person name="Tenaillon M.I."/>
            <person name="Lira-Saade R."/>
            <person name="Eguiarte L.E."/>
        </authorList>
    </citation>
    <scope>NUCLEOTIDE SEQUENCE [LARGE SCALE GENOMIC DNA]</scope>
    <source>
        <strain evidence="1">JBR-2021</strain>
    </source>
</reference>
<accession>A0AAV6NZX5</accession>